<keyword evidence="2" id="KW-1185">Reference proteome</keyword>
<dbReference type="Proteomes" id="UP000821845">
    <property type="component" value="Chromosome 8"/>
</dbReference>
<comment type="caution">
    <text evidence="1">The sequence shown here is derived from an EMBL/GenBank/DDBJ whole genome shotgun (WGS) entry which is preliminary data.</text>
</comment>
<protein>
    <submittedName>
        <fullName evidence="1">Uncharacterized protein</fullName>
    </submittedName>
</protein>
<accession>A0ACB7RNR9</accession>
<gene>
    <name evidence="1" type="ORF">HPB50_000416</name>
</gene>
<dbReference type="EMBL" id="CM023488">
    <property type="protein sequence ID" value="KAH6923331.1"/>
    <property type="molecule type" value="Genomic_DNA"/>
</dbReference>
<evidence type="ECO:0000313" key="1">
    <source>
        <dbReference type="EMBL" id="KAH6923331.1"/>
    </source>
</evidence>
<proteinExistence type="predicted"/>
<sequence>MGLRGTGRERGHNFDMDDWLSGHHSTGALPNFANSPEDQEGLMPTKVVDDWTPDKELLKKGGSSKGGLPPSLKGASDLPGVGLPVGTLPELPKLGENGAPGGVPGLEIPTGNLSSMLDMLEAQVGSQNSGNEPGQIVILGHGGRGTKGGHLNSGTEKKGAAQFSSNIKGLPGISTGASSFPGAGIGVGKLPELPKLSDNGASFGLPGAQAPTGKVSDILDVLEAQVGSQKNEPGQIEILGHRGIGTKYFPPVASTDQMPIEAYPDVYGTYSAQWGPLFGESFIPFGYPTVYPTPYVPMTDMWGQPYGLTFDLQAQQEPEQESGVPASPTPVSNQSAQKNLREVSKSEVKGAVGSSAKYKMTAGSVPVAKNYTLDGSSPDSS</sequence>
<name>A0ACB7RNR9_HYAAI</name>
<evidence type="ECO:0000313" key="2">
    <source>
        <dbReference type="Proteomes" id="UP000821845"/>
    </source>
</evidence>
<organism evidence="1 2">
    <name type="scientific">Hyalomma asiaticum</name>
    <name type="common">Tick</name>
    <dbReference type="NCBI Taxonomy" id="266040"/>
    <lineage>
        <taxon>Eukaryota</taxon>
        <taxon>Metazoa</taxon>
        <taxon>Ecdysozoa</taxon>
        <taxon>Arthropoda</taxon>
        <taxon>Chelicerata</taxon>
        <taxon>Arachnida</taxon>
        <taxon>Acari</taxon>
        <taxon>Parasitiformes</taxon>
        <taxon>Ixodida</taxon>
        <taxon>Ixodoidea</taxon>
        <taxon>Ixodidae</taxon>
        <taxon>Hyalomminae</taxon>
        <taxon>Hyalomma</taxon>
    </lineage>
</organism>
<reference evidence="1" key="1">
    <citation type="submission" date="2020-05" db="EMBL/GenBank/DDBJ databases">
        <title>Large-scale comparative analyses of tick genomes elucidate their genetic diversity and vector capacities.</title>
        <authorList>
            <person name="Jia N."/>
            <person name="Wang J."/>
            <person name="Shi W."/>
            <person name="Du L."/>
            <person name="Sun Y."/>
            <person name="Zhan W."/>
            <person name="Jiang J."/>
            <person name="Wang Q."/>
            <person name="Zhang B."/>
            <person name="Ji P."/>
            <person name="Sakyi L.B."/>
            <person name="Cui X."/>
            <person name="Yuan T."/>
            <person name="Jiang B."/>
            <person name="Yang W."/>
            <person name="Lam T.T.-Y."/>
            <person name="Chang Q."/>
            <person name="Ding S."/>
            <person name="Wang X."/>
            <person name="Zhu J."/>
            <person name="Ruan X."/>
            <person name="Zhao L."/>
            <person name="Wei J."/>
            <person name="Que T."/>
            <person name="Du C."/>
            <person name="Cheng J."/>
            <person name="Dai P."/>
            <person name="Han X."/>
            <person name="Huang E."/>
            <person name="Gao Y."/>
            <person name="Liu J."/>
            <person name="Shao H."/>
            <person name="Ye R."/>
            <person name="Li L."/>
            <person name="Wei W."/>
            <person name="Wang X."/>
            <person name="Wang C."/>
            <person name="Yang T."/>
            <person name="Huo Q."/>
            <person name="Li W."/>
            <person name="Guo W."/>
            <person name="Chen H."/>
            <person name="Zhou L."/>
            <person name="Ni X."/>
            <person name="Tian J."/>
            <person name="Zhou Y."/>
            <person name="Sheng Y."/>
            <person name="Liu T."/>
            <person name="Pan Y."/>
            <person name="Xia L."/>
            <person name="Li J."/>
            <person name="Zhao F."/>
            <person name="Cao W."/>
        </authorList>
    </citation>
    <scope>NUCLEOTIDE SEQUENCE</scope>
    <source>
        <strain evidence="1">Hyas-2018</strain>
    </source>
</reference>